<dbReference type="RefSeq" id="WP_119322497.1">
    <property type="nucleotide sequence ID" value="NZ_AP025739.1"/>
</dbReference>
<proteinExistence type="predicted"/>
<reference evidence="1 2" key="1">
    <citation type="journal article" date="2019" name="Int. J. Syst. Evol. Microbiol.">
        <title>Capsulimonas corticalis gen. nov., sp. nov., an aerobic capsulated bacterium, of a novel bacterial order, Capsulimonadales ord. nov., of the class Armatimonadia of the phylum Armatimonadetes.</title>
        <authorList>
            <person name="Li J."/>
            <person name="Kudo C."/>
            <person name="Tonouchi A."/>
        </authorList>
    </citation>
    <scope>NUCLEOTIDE SEQUENCE [LARGE SCALE GENOMIC DNA]</scope>
    <source>
        <strain evidence="1 2">AX-7</strain>
    </source>
</reference>
<organism evidence="1 2">
    <name type="scientific">Capsulimonas corticalis</name>
    <dbReference type="NCBI Taxonomy" id="2219043"/>
    <lineage>
        <taxon>Bacteria</taxon>
        <taxon>Bacillati</taxon>
        <taxon>Armatimonadota</taxon>
        <taxon>Armatimonadia</taxon>
        <taxon>Capsulimonadales</taxon>
        <taxon>Capsulimonadaceae</taxon>
        <taxon>Capsulimonas</taxon>
    </lineage>
</organism>
<sequence length="273" mass="31027">METHTLPSPPIPRLEDLGLDLLTTSARQRAVALARPLIGVLVYAIAVQFGLWYVTPLIVFWIFVAVVTVTHDVVHGGIGLSARQTDLWLFLLGAVLLESGHAYRLTHHQHHRVFPGPDDPEGDPARLTFWGSVLQGPFFLPKLWLWSLRRTRDRQAQRRWLIAEAGVHIAVIAASLLLWKTAPALLAYVVMVVCGSWVYPLLTVHLPHRDYGETPLTQTRTLRGRIIPAIFLELTYHLEHHLYPQVPSHHLARLVQRLDPFFREAGVEVWRVP</sequence>
<dbReference type="InterPro" id="IPR005804">
    <property type="entry name" value="FA_desaturase_dom"/>
</dbReference>
<dbReference type="KEGG" id="ccot:CCAX7_16860"/>
<dbReference type="GO" id="GO:0006629">
    <property type="term" value="P:lipid metabolic process"/>
    <property type="evidence" value="ECO:0007669"/>
    <property type="project" value="InterPro"/>
</dbReference>
<evidence type="ECO:0000313" key="1">
    <source>
        <dbReference type="EMBL" id="BDI29635.1"/>
    </source>
</evidence>
<keyword evidence="2" id="KW-1185">Reference proteome</keyword>
<dbReference type="Proteomes" id="UP000287394">
    <property type="component" value="Chromosome"/>
</dbReference>
<accession>A0A402CYT9</accession>
<dbReference type="AlphaFoldDB" id="A0A402CYT9"/>
<gene>
    <name evidence="1" type="ORF">CCAX7_16860</name>
</gene>
<dbReference type="EMBL" id="AP025739">
    <property type="protein sequence ID" value="BDI29635.1"/>
    <property type="molecule type" value="Genomic_DNA"/>
</dbReference>
<evidence type="ECO:0000313" key="2">
    <source>
        <dbReference type="Proteomes" id="UP000287394"/>
    </source>
</evidence>
<protein>
    <submittedName>
        <fullName evidence="1">Rhizopine catabolism protein</fullName>
    </submittedName>
</protein>
<dbReference type="OrthoDB" id="342534at2"/>
<name>A0A402CYT9_9BACT</name>
<dbReference type="Pfam" id="PF00487">
    <property type="entry name" value="FA_desaturase"/>
    <property type="match status" value="1"/>
</dbReference>